<protein>
    <recommendedName>
        <fullName evidence="5">Protease</fullName>
    </recommendedName>
</protein>
<evidence type="ECO:0000259" key="1">
    <source>
        <dbReference type="Pfam" id="PF05299"/>
    </source>
</evidence>
<dbReference type="Gene3D" id="1.10.390.10">
    <property type="entry name" value="Neutral Protease Domain 2"/>
    <property type="match status" value="1"/>
</dbReference>
<dbReference type="InterPro" id="IPR027268">
    <property type="entry name" value="Peptidase_M4/M1_CTD_sf"/>
</dbReference>
<comment type="caution">
    <text evidence="3">The sequence shown here is derived from an EMBL/GenBank/DDBJ whole genome shotgun (WGS) entry which is preliminary data.</text>
</comment>
<accession>R7ZWG6</accession>
<evidence type="ECO:0000313" key="3">
    <source>
        <dbReference type="EMBL" id="EON78490.1"/>
    </source>
</evidence>
<dbReference type="Pfam" id="PF05299">
    <property type="entry name" value="Peptidase_M61"/>
    <property type="match status" value="1"/>
</dbReference>
<dbReference type="Pfam" id="PF17899">
    <property type="entry name" value="Peptidase_M61_N"/>
    <property type="match status" value="1"/>
</dbReference>
<dbReference type="RefSeq" id="WP_010853152.1">
    <property type="nucleotide sequence ID" value="NZ_AQHR01000034.1"/>
</dbReference>
<feature type="domain" description="Peptidase M61 catalytic" evidence="1">
    <location>
        <begin position="257"/>
        <end position="371"/>
    </location>
</feature>
<dbReference type="Gene3D" id="2.60.40.3650">
    <property type="match status" value="1"/>
</dbReference>
<dbReference type="EMBL" id="AQHR01000034">
    <property type="protein sequence ID" value="EON78490.1"/>
    <property type="molecule type" value="Genomic_DNA"/>
</dbReference>
<dbReference type="PIRSF" id="PIRSF016493">
    <property type="entry name" value="Glycyl_aminpptds"/>
    <property type="match status" value="1"/>
</dbReference>
<reference evidence="3 4" key="1">
    <citation type="submission" date="2013-02" db="EMBL/GenBank/DDBJ databases">
        <title>A novel strain isolated from Lonar lake, Maharashtra, India.</title>
        <authorList>
            <person name="Singh A."/>
        </authorList>
    </citation>
    <scope>NUCLEOTIDE SEQUENCE [LARGE SCALE GENOMIC DNA]</scope>
    <source>
        <strain evidence="3 4">AK24</strain>
    </source>
</reference>
<evidence type="ECO:0008006" key="5">
    <source>
        <dbReference type="Google" id="ProtNLM"/>
    </source>
</evidence>
<dbReference type="OrthoDB" id="9778516at2"/>
<feature type="domain" description="Peptidase M61 N-terminal" evidence="2">
    <location>
        <begin position="3"/>
        <end position="164"/>
    </location>
</feature>
<gene>
    <name evidence="3" type="ORF">ADIS_1005</name>
</gene>
<dbReference type="InterPro" id="IPR040756">
    <property type="entry name" value="Peptidase_M61_N"/>
</dbReference>
<dbReference type="InterPro" id="IPR007963">
    <property type="entry name" value="Peptidase_M61_catalytic"/>
</dbReference>
<dbReference type="AlphaFoldDB" id="R7ZWG6"/>
<organism evidence="3 4">
    <name type="scientific">Lunatimonas lonarensis</name>
    <dbReference type="NCBI Taxonomy" id="1232681"/>
    <lineage>
        <taxon>Bacteria</taxon>
        <taxon>Pseudomonadati</taxon>
        <taxon>Bacteroidota</taxon>
        <taxon>Cytophagia</taxon>
        <taxon>Cytophagales</taxon>
        <taxon>Cyclobacteriaceae</taxon>
    </lineage>
</organism>
<dbReference type="PATRIC" id="fig|1288963.3.peg.1004"/>
<evidence type="ECO:0000259" key="2">
    <source>
        <dbReference type="Pfam" id="PF17899"/>
    </source>
</evidence>
<evidence type="ECO:0000313" key="4">
    <source>
        <dbReference type="Proteomes" id="UP000013909"/>
    </source>
</evidence>
<name>R7ZWG6_9BACT</name>
<sequence length="547" mass="64007">MDYHIYQEIPTSQYIQIKLSLECTDRERITLQLPAWRPGRYELANYAQKIRRVVISTAEKTIPLKKITKDKWEFHSEKAGTYTVSYEYYCNQLDAGGCWSDTEMLYLNFSNLAFSVSNREKEEISLQLHLPDAYQVATSLQKLSKHRFKADNHQQLIDSPLIASPDLQHFTYHVGKTTFHLWFQGEIHFNITALIDTFRSFTVRQIAAFTDFPAKDYHFLFHLLPYTHYHGVEHQFSTVITYGPAESLANEEKLAELISVSSHELYHFWNVCRIRPSALLPYDLSREAYLREGVVAEGVTTYLGDMYLLRAGYYTMQQYLDILAQKINRETMSHGWQYQSIVDSSFDLWLDGYKAGIPDRKVSIYNRGALISLCLDLLLMDRNSSLEDVMRCMWMRYGRDQKGYLLEDFQRVVTECAKDPETMEDFFRRFVFGTEDLLPRIEQTLKSVNIYLRKDDNQDPMEEAYGIQLDDSQKIIRLHPDSPAYRSLILGDTIESVENKATSVKLGIKRVHRKKQVSIPTTNREYFIKYKLISEGAENDKRAKWIQ</sequence>
<keyword evidence="4" id="KW-1185">Reference proteome</keyword>
<dbReference type="Proteomes" id="UP000013909">
    <property type="component" value="Unassembled WGS sequence"/>
</dbReference>
<dbReference type="InterPro" id="IPR024191">
    <property type="entry name" value="Peptidase_M61"/>
</dbReference>
<proteinExistence type="predicted"/>